<keyword evidence="3" id="KW-1185">Reference proteome</keyword>
<proteinExistence type="predicted"/>
<gene>
    <name evidence="2" type="ordered locus">RLO149_c017710</name>
</gene>
<dbReference type="EMBL" id="CP002623">
    <property type="protein sequence ID" value="AEI93763.1"/>
    <property type="molecule type" value="Genomic_DNA"/>
</dbReference>
<sequence length="102" mass="11959">MCEYGTMKRTVRRHQLREMVPLSDTTIYELEKRGEFPRRFHLSARCVVWDQAEVEAWLDERRRLSDLKTNKRAPVPDVRLRKARPVKLSARGRGGPSPADRA</sequence>
<dbReference type="PANTHER" id="PTHR36154">
    <property type="entry name" value="DNA-BINDING TRANSCRIPTIONAL ACTIVATOR ALPA"/>
    <property type="match status" value="1"/>
</dbReference>
<evidence type="ECO:0000256" key="1">
    <source>
        <dbReference type="SAM" id="MobiDB-lite"/>
    </source>
</evidence>
<dbReference type="Gene3D" id="1.10.238.160">
    <property type="match status" value="1"/>
</dbReference>
<dbReference type="eggNOG" id="COG3311">
    <property type="taxonomic scope" value="Bacteria"/>
</dbReference>
<protein>
    <submittedName>
        <fullName evidence="2">Prophage regulatory protein</fullName>
    </submittedName>
</protein>
<dbReference type="KEGG" id="rli:RLO149_c017710"/>
<accession>F7ZIP4</accession>
<dbReference type="InterPro" id="IPR010260">
    <property type="entry name" value="AlpA"/>
</dbReference>
<evidence type="ECO:0000313" key="3">
    <source>
        <dbReference type="Proteomes" id="UP000001353"/>
    </source>
</evidence>
<dbReference type="AlphaFoldDB" id="F7ZIP4"/>
<dbReference type="PANTHER" id="PTHR36154:SF1">
    <property type="entry name" value="DNA-BINDING TRANSCRIPTIONAL ACTIVATOR ALPA"/>
    <property type="match status" value="1"/>
</dbReference>
<dbReference type="HOGENOM" id="CLU_140176_2_0_5"/>
<dbReference type="Proteomes" id="UP000001353">
    <property type="component" value="Chromosome"/>
</dbReference>
<organism evidence="2 3">
    <name type="scientific">Roseobacter litoralis (strain ATCC 49566 / DSM 6996 / JCM 21268 / NBRC 15278 / OCh 149)</name>
    <dbReference type="NCBI Taxonomy" id="391595"/>
    <lineage>
        <taxon>Bacteria</taxon>
        <taxon>Pseudomonadati</taxon>
        <taxon>Pseudomonadota</taxon>
        <taxon>Alphaproteobacteria</taxon>
        <taxon>Rhodobacterales</taxon>
        <taxon>Roseobacteraceae</taxon>
        <taxon>Roseobacter</taxon>
    </lineage>
</organism>
<dbReference type="InterPro" id="IPR009061">
    <property type="entry name" value="DNA-bd_dom_put_sf"/>
</dbReference>
<name>F7ZIP4_ROSLO</name>
<feature type="region of interest" description="Disordered" evidence="1">
    <location>
        <begin position="68"/>
        <end position="102"/>
    </location>
</feature>
<dbReference type="InterPro" id="IPR052931">
    <property type="entry name" value="Prophage_regulatory_activator"/>
</dbReference>
<dbReference type="SUPFAM" id="SSF46955">
    <property type="entry name" value="Putative DNA-binding domain"/>
    <property type="match status" value="1"/>
</dbReference>
<dbReference type="Pfam" id="PF05930">
    <property type="entry name" value="Phage_AlpA"/>
    <property type="match status" value="1"/>
</dbReference>
<evidence type="ECO:0000313" key="2">
    <source>
        <dbReference type="EMBL" id="AEI93763.1"/>
    </source>
</evidence>
<reference evidence="2 3" key="1">
    <citation type="journal article" date="2011" name="BMC Genomics">
        <title>Comparative genome analysis and genome-guided physiological analysis of Roseobacter litoralis.</title>
        <authorList>
            <person name="Kalhoefer D."/>
            <person name="Thole S."/>
            <person name="Voget S."/>
            <person name="Lehmann R."/>
            <person name="Liesegang H."/>
            <person name="Wollher A."/>
            <person name="Daniel R."/>
            <person name="Simon M."/>
            <person name="Brinkhoff T."/>
        </authorList>
    </citation>
    <scope>NUCLEOTIDE SEQUENCE [LARGE SCALE GENOMIC DNA]</scope>
    <source>
        <strain evidence="3">ATCC 49566 / DSM 6996 / JCM 21268 / NBRC 15278 / OCh 149</strain>
    </source>
</reference>